<protein>
    <submittedName>
        <fullName evidence="2">Uncharacterized protein</fullName>
    </submittedName>
</protein>
<organism evidence="2 3">
    <name type="scientific">Lithospermum erythrorhizon</name>
    <name type="common">Purple gromwell</name>
    <name type="synonym">Lithospermum officinale var. erythrorhizon</name>
    <dbReference type="NCBI Taxonomy" id="34254"/>
    <lineage>
        <taxon>Eukaryota</taxon>
        <taxon>Viridiplantae</taxon>
        <taxon>Streptophyta</taxon>
        <taxon>Embryophyta</taxon>
        <taxon>Tracheophyta</taxon>
        <taxon>Spermatophyta</taxon>
        <taxon>Magnoliopsida</taxon>
        <taxon>eudicotyledons</taxon>
        <taxon>Gunneridae</taxon>
        <taxon>Pentapetalae</taxon>
        <taxon>asterids</taxon>
        <taxon>lamiids</taxon>
        <taxon>Boraginales</taxon>
        <taxon>Boraginaceae</taxon>
        <taxon>Boraginoideae</taxon>
        <taxon>Lithospermeae</taxon>
        <taxon>Lithospermum</taxon>
    </lineage>
</organism>
<feature type="region of interest" description="Disordered" evidence="1">
    <location>
        <begin position="1"/>
        <end position="24"/>
    </location>
</feature>
<sequence length="269" mass="29177">MEIPQEVVENISRTLNDVPEGDSMPYTEVLSVQPLAVRNPDIAQANQASNLPTTPAAPTSTSGGGYLSTQGGMDEAVRKVWVPLRNAKHPARAKKRGKETDSRGREAQGISPRKKHVAYKPKRVEHVTISEDLPSASSHPPLVLVDNVGPPSPASVQEIPIFSSSSLLEDGADSGPKARVEYSSSLLNLPYTLHGGLLVTEDSTLWKKDSGPKARVEYSSRTVILEQVKKDFDEAQDPMEALNPSYSLAHRSGVQDNAHAMAREEERAL</sequence>
<evidence type="ECO:0000256" key="1">
    <source>
        <dbReference type="SAM" id="MobiDB-lite"/>
    </source>
</evidence>
<evidence type="ECO:0000313" key="2">
    <source>
        <dbReference type="EMBL" id="GAA0155028.1"/>
    </source>
</evidence>
<feature type="compositionally biased region" description="Basic residues" evidence="1">
    <location>
        <begin position="86"/>
        <end position="97"/>
    </location>
</feature>
<keyword evidence="3" id="KW-1185">Reference proteome</keyword>
<reference evidence="2 3" key="1">
    <citation type="submission" date="2024-01" db="EMBL/GenBank/DDBJ databases">
        <title>The complete chloroplast genome sequence of Lithospermum erythrorhizon: insights into the phylogenetic relationship among Boraginaceae species and the maternal lineages of purple gromwells.</title>
        <authorList>
            <person name="Okada T."/>
            <person name="Watanabe K."/>
        </authorList>
    </citation>
    <scope>NUCLEOTIDE SEQUENCE [LARGE SCALE GENOMIC DNA]</scope>
</reference>
<evidence type="ECO:0000313" key="3">
    <source>
        <dbReference type="Proteomes" id="UP001454036"/>
    </source>
</evidence>
<feature type="region of interest" description="Disordered" evidence="1">
    <location>
        <begin position="46"/>
        <end position="68"/>
    </location>
</feature>
<dbReference type="AlphaFoldDB" id="A0AAV3PXT5"/>
<dbReference type="EMBL" id="BAABME010002526">
    <property type="protein sequence ID" value="GAA0155028.1"/>
    <property type="molecule type" value="Genomic_DNA"/>
</dbReference>
<dbReference type="Proteomes" id="UP001454036">
    <property type="component" value="Unassembled WGS sequence"/>
</dbReference>
<comment type="caution">
    <text evidence="2">The sequence shown here is derived from an EMBL/GenBank/DDBJ whole genome shotgun (WGS) entry which is preliminary data.</text>
</comment>
<name>A0AAV3PXT5_LITER</name>
<accession>A0AAV3PXT5</accession>
<feature type="compositionally biased region" description="Low complexity" evidence="1">
    <location>
        <begin position="48"/>
        <end position="61"/>
    </location>
</feature>
<gene>
    <name evidence="2" type="ORF">LIER_12852</name>
</gene>
<proteinExistence type="predicted"/>
<feature type="region of interest" description="Disordered" evidence="1">
    <location>
        <begin position="85"/>
        <end position="119"/>
    </location>
</feature>